<dbReference type="EMBL" id="JAHYIQ010000002">
    <property type="protein sequence ID" value="KAK1134445.1"/>
    <property type="molecule type" value="Genomic_DNA"/>
</dbReference>
<proteinExistence type="predicted"/>
<dbReference type="AlphaFoldDB" id="A0AA40KVH1"/>
<feature type="compositionally biased region" description="Basic and acidic residues" evidence="2">
    <location>
        <begin position="9"/>
        <end position="20"/>
    </location>
</feature>
<dbReference type="Proteomes" id="UP001177670">
    <property type="component" value="Unassembled WGS sequence"/>
</dbReference>
<name>A0AA40KVH1_9HYME</name>
<keyword evidence="5" id="KW-1185">Reference proteome</keyword>
<keyword evidence="1" id="KW-1015">Disulfide bond</keyword>
<dbReference type="InterPro" id="IPR002870">
    <property type="entry name" value="Peptidase_M12B_N"/>
</dbReference>
<reference evidence="4" key="1">
    <citation type="submission" date="2021-10" db="EMBL/GenBank/DDBJ databases">
        <title>Melipona bicolor Genome sequencing and assembly.</title>
        <authorList>
            <person name="Araujo N.S."/>
            <person name="Arias M.C."/>
        </authorList>
    </citation>
    <scope>NUCLEOTIDE SEQUENCE</scope>
    <source>
        <strain evidence="4">USP_2M_L1-L4_2017</strain>
        <tissue evidence="4">Whole body</tissue>
    </source>
</reference>
<evidence type="ECO:0000259" key="3">
    <source>
        <dbReference type="Pfam" id="PF01562"/>
    </source>
</evidence>
<dbReference type="Pfam" id="PF01562">
    <property type="entry name" value="Pep_M12B_propep"/>
    <property type="match status" value="1"/>
</dbReference>
<organism evidence="4 5">
    <name type="scientific">Melipona bicolor</name>
    <dbReference type="NCBI Taxonomy" id="60889"/>
    <lineage>
        <taxon>Eukaryota</taxon>
        <taxon>Metazoa</taxon>
        <taxon>Ecdysozoa</taxon>
        <taxon>Arthropoda</taxon>
        <taxon>Hexapoda</taxon>
        <taxon>Insecta</taxon>
        <taxon>Pterygota</taxon>
        <taxon>Neoptera</taxon>
        <taxon>Endopterygota</taxon>
        <taxon>Hymenoptera</taxon>
        <taxon>Apocrita</taxon>
        <taxon>Aculeata</taxon>
        <taxon>Apoidea</taxon>
        <taxon>Anthophila</taxon>
        <taxon>Apidae</taxon>
        <taxon>Melipona</taxon>
    </lineage>
</organism>
<evidence type="ECO:0000313" key="4">
    <source>
        <dbReference type="EMBL" id="KAK1134445.1"/>
    </source>
</evidence>
<feature type="domain" description="Peptidase M12B propeptide" evidence="3">
    <location>
        <begin position="55"/>
        <end position="128"/>
    </location>
</feature>
<evidence type="ECO:0000256" key="1">
    <source>
        <dbReference type="ARBA" id="ARBA00023157"/>
    </source>
</evidence>
<sequence>MYNEFMISKSERSSKGENGSKKTKSFSQKPDLEYVQLMKISENQYEDPPDKYSTAKRHHSGHFRHATAEVWDPHPQYEFTAFGRRFRLRLAHDTSFVSPNITITHMTEDTSRKEYPRHELGCFYSGTVDGDPYSAVTVSLCHGMGRRFLLLEIATSGGNGIAKIPRAFHIAQRVFQVVLCKIVLLSLITLPGREEGWIVFRY</sequence>
<gene>
    <name evidence="4" type="ORF">K0M31_007234</name>
</gene>
<feature type="region of interest" description="Disordered" evidence="2">
    <location>
        <begin position="1"/>
        <end position="30"/>
    </location>
</feature>
<protein>
    <recommendedName>
        <fullName evidence="3">Peptidase M12B propeptide domain-containing protein</fullName>
    </recommendedName>
</protein>
<comment type="caution">
    <text evidence="4">The sequence shown here is derived from an EMBL/GenBank/DDBJ whole genome shotgun (WGS) entry which is preliminary data.</text>
</comment>
<evidence type="ECO:0000256" key="2">
    <source>
        <dbReference type="SAM" id="MobiDB-lite"/>
    </source>
</evidence>
<evidence type="ECO:0000313" key="5">
    <source>
        <dbReference type="Proteomes" id="UP001177670"/>
    </source>
</evidence>
<accession>A0AA40KVH1</accession>